<sequence length="593" mass="64134">MHPNPKIPALIGDCPPFVQSSDIVQERAGGQNVQAGDRYREQRILIAVHHSRRSLLAAMSTTPLIPSHASLGVQTALSGSANAIDKIAATPEEFGAVGDGVTDDSAAIQRAIDALARRDGDGILMLRPRIAYRCDTGLHFDASRLSLWGSGLLDFARCRDTCIRISASSVAPALTPAHNYGHRGMISGALRLRGGGAARTAIGILFDTDESGTSTQMLIENFSISGCANGVEFRRHAYNSLFLHCDIFDCKTAICWRNAEDNGERNTFIGCAIFNSDVAVRMEQPDGAVYLNNCSLDYTSVLYDVAGGRIFATDCHHESDRWTGRPFRCAGDGAGIHVTGGIIVGQADPLPCDVMVAVGKSAYVRWDGVFLHNIILRQGNDRVPCWAEGEGDMHIARCETTEFDRLPFRLHASRTGLSDPDFAASSWEDLVWRTYDTRPITDRYGTAASNLQLRRVRTPGETALLVANAPNNPSAGAVALIAMPVRPGESVLSGFLIRRDSRQTGSGGVADVCPTWFRIDGMDANRVPVVVRSHSVGTLEVNPPVDRFVPVTPLASRTNRTAPSWATHFGMVVDMTKAKGAAFLFKGLWVDLT</sequence>
<protein>
    <recommendedName>
        <fullName evidence="3">Pectate lyase superfamily protein domain-containing protein</fullName>
    </recommendedName>
</protein>
<dbReference type="AlphaFoldDB" id="A0A147IRZ0"/>
<evidence type="ECO:0008006" key="3">
    <source>
        <dbReference type="Google" id="ProtNLM"/>
    </source>
</evidence>
<comment type="caution">
    <text evidence="1">The sequence shown here is derived from an EMBL/GenBank/DDBJ whole genome shotgun (WGS) entry which is preliminary data.</text>
</comment>
<dbReference type="InterPro" id="IPR011050">
    <property type="entry name" value="Pectin_lyase_fold/virulence"/>
</dbReference>
<dbReference type="RefSeq" id="WP_058745485.1">
    <property type="nucleotide sequence ID" value="NZ_LDTF01000047.1"/>
</dbReference>
<gene>
    <name evidence="1" type="ORF">NS355_09535</name>
</gene>
<dbReference type="Gene3D" id="2.160.20.10">
    <property type="entry name" value="Single-stranded right-handed beta-helix, Pectin lyase-like"/>
    <property type="match status" value="1"/>
</dbReference>
<dbReference type="Proteomes" id="UP000073923">
    <property type="component" value="Unassembled WGS sequence"/>
</dbReference>
<organism evidence="1 2">
    <name type="scientific">Sphingomonas yabuuchiae</name>
    <dbReference type="NCBI Taxonomy" id="172044"/>
    <lineage>
        <taxon>Bacteria</taxon>
        <taxon>Pseudomonadati</taxon>
        <taxon>Pseudomonadota</taxon>
        <taxon>Alphaproteobacteria</taxon>
        <taxon>Sphingomonadales</taxon>
        <taxon>Sphingomonadaceae</taxon>
        <taxon>Sphingomonas</taxon>
    </lineage>
</organism>
<accession>A0A147IRZ0</accession>
<evidence type="ECO:0000313" key="2">
    <source>
        <dbReference type="Proteomes" id="UP000073923"/>
    </source>
</evidence>
<dbReference type="EMBL" id="LDTF01000047">
    <property type="protein sequence ID" value="KTT98265.1"/>
    <property type="molecule type" value="Genomic_DNA"/>
</dbReference>
<dbReference type="PATRIC" id="fig|172044.3.peg.1844"/>
<dbReference type="OrthoDB" id="7544132at2"/>
<name>A0A147IRZ0_9SPHN</name>
<evidence type="ECO:0000313" key="1">
    <source>
        <dbReference type="EMBL" id="KTT98265.1"/>
    </source>
</evidence>
<reference evidence="1 2" key="1">
    <citation type="journal article" date="2016" name="Front. Microbiol.">
        <title>Genomic Resource of Rice Seed Associated Bacteria.</title>
        <authorList>
            <person name="Midha S."/>
            <person name="Bansal K."/>
            <person name="Sharma S."/>
            <person name="Kumar N."/>
            <person name="Patil P.P."/>
            <person name="Chaudhry V."/>
            <person name="Patil P.B."/>
        </authorList>
    </citation>
    <scope>NUCLEOTIDE SEQUENCE [LARGE SCALE GENOMIC DNA]</scope>
    <source>
        <strain evidence="1 2">NS355</strain>
    </source>
</reference>
<proteinExistence type="predicted"/>
<dbReference type="InterPro" id="IPR012334">
    <property type="entry name" value="Pectin_lyas_fold"/>
</dbReference>
<dbReference type="SUPFAM" id="SSF51126">
    <property type="entry name" value="Pectin lyase-like"/>
    <property type="match status" value="1"/>
</dbReference>